<dbReference type="PANTHER" id="PTHR22872:SF2">
    <property type="entry name" value="INHIBITOR OF BRUTON TYROSINE KINASE"/>
    <property type="match status" value="1"/>
</dbReference>
<dbReference type="SUPFAM" id="SSF48403">
    <property type="entry name" value="Ankyrin repeat"/>
    <property type="match status" value="1"/>
</dbReference>
<feature type="domain" description="BTB" evidence="5">
    <location>
        <begin position="614"/>
        <end position="696"/>
    </location>
</feature>
<dbReference type="PROSITE" id="PS50297">
    <property type="entry name" value="ANK_REP_REGION"/>
    <property type="match status" value="1"/>
</dbReference>
<sequence length="1393" mass="153026">MFTAVRHRDISKLRSLLLHAETNYAGGGTPGHHAPGAGSGSLGKQNGFKLMKQPAVDVNSRDHEGNTALHIAVSLGHQELVEALVQCSKVNVNAQDTESGYTPLHKAAFDGNLSLALAILRLRPDCDLSLRDREGNTCMDLLMSTIELPTAQLEQELVNDEDEEESIAAPVTESLDPATAYWTWGSNTNYVLGHQNSDDRAFPEQVDVTFMTKKQAPTVSASSFPTHEPLLQSATLSKYHGAILTTDNLFMNGFGSGGRLGLGNEETVLRPTVVSGIKGKVTSIALGTEHSIAVTAAGGVWTWGSNKWGQLGYPSHIGLDENPFEPFPREVGGVINKIRILGAAASRHHSAVFSDTGTLYTWGLNVGQLGYQQPDNTIQMHPKKITDFPQIGIRQICATKNATAVLTGMHDVFVFAEFKFTRVTFMFQQFPKNILIHHPRSERPPLISRVVSGNHQFAALTTTGDVFMWSPPEAEFANTWQQQNFPQRRPKKVWAVKKKHLAARDVAIGIDSSLIIRTDSGHVYVGVRRKQEKLKPANPTKADDDAARDVIFFKYHKIPHLQHVQHVTASASGAFGALRLDRRPPSIAIPDNTLREDIGQSLKRLRETDEYGCSDVVFVCRNSVRLRAHRIILACRSAMFRRLFCEHEIQSGNQKAIPDCIVMRHGDGLPGNLHEIVCSSWHSDSVSLVLDYIYTSGFQKGWDHSIFMRFPGKHSWGRGSSSDVKLTDTLDCPASISPENLYAEFNTIVKACELGDVVGANPKHGTLFHSEVLSIHTQPHLYAPLADTVLRGSDGDLDAHQMILRERCSFFAATMGGHWSYSRDAQHKRIVSLPHVRVEVLRIVLRFLHGSCGDDVFDGVEKPGVDAFLAFVVEVLACADELMLDGLKKACQAIILRGLCVTNVVNFLEVSDWYGCEALKNRCLEFVCWNLEMVIESRMLDGLTEELVNDIQLHIWDLQTRKFPYTRGKESPYMRARATVLRDEEDRKQKRRLDYERTRERGTELVDVGLGSESPGSLISPILRPGSGGDSASDGMFELELDDIPSNEPMLVIPKQAPSRLAPNSSTLTESSSPGKGKRGGKRNWTKVSLEKPPASPTATSFASAGAHAETNGSTNKSWGPVIAPKDATKVSLKDIMNEAERPRPVTPVNPMVANERRKSVAECGAESRGLTCPSAMQKPAPTKAIATCVGNHHKSSSKDGNVYSPKKTLPVSPMLMPQQSVSPLLPPSPLTLAIRSSVKMSQKERRRSAAAAAGKLSMASSPSISANGELRSVWSPTTTTSTKSGLPPQKFSVLPGAQLSLRDIMQAQAEDHRGEQQVPAVRSFAAIQAEQHSSQQARVKLLKRPLERIQVEERAMAQLQEFYGMTRESGSGEWIVVDRGGLTVLLPVTRHT</sequence>
<evidence type="ECO:0000259" key="5">
    <source>
        <dbReference type="PROSITE" id="PS50097"/>
    </source>
</evidence>
<evidence type="ECO:0000256" key="1">
    <source>
        <dbReference type="ARBA" id="ARBA00022737"/>
    </source>
</evidence>
<dbReference type="InterPro" id="IPR002110">
    <property type="entry name" value="Ankyrin_rpt"/>
</dbReference>
<dbReference type="Proteomes" id="UP000318582">
    <property type="component" value="Unassembled WGS sequence"/>
</dbReference>
<dbReference type="CDD" id="cd18186">
    <property type="entry name" value="BTB_POZ_ZBTB_KLHL-like"/>
    <property type="match status" value="1"/>
</dbReference>
<feature type="compositionally biased region" description="Low complexity" evidence="4">
    <location>
        <begin position="1097"/>
        <end position="1107"/>
    </location>
</feature>
<dbReference type="PRINTS" id="PR00633">
    <property type="entry name" value="RCCNDNSATION"/>
</dbReference>
<feature type="compositionally biased region" description="Basic residues" evidence="4">
    <location>
        <begin position="1076"/>
        <end position="1085"/>
    </location>
</feature>
<dbReference type="Pfam" id="PF00651">
    <property type="entry name" value="BTB"/>
    <property type="match status" value="2"/>
</dbReference>
<reference evidence="6 7" key="1">
    <citation type="journal article" date="2019" name="Sci. Rep.">
        <title>Comparative genomics of chytrid fungi reveal insights into the obligate biotrophic and pathogenic lifestyle of Synchytrium endobioticum.</title>
        <authorList>
            <person name="van de Vossenberg B.T.L.H."/>
            <person name="Warris S."/>
            <person name="Nguyen H.D.T."/>
            <person name="van Gent-Pelzer M.P.E."/>
            <person name="Joly D.L."/>
            <person name="van de Geest H.C."/>
            <person name="Bonants P.J.M."/>
            <person name="Smith D.S."/>
            <person name="Levesque C.A."/>
            <person name="van der Lee T.A.J."/>
        </authorList>
    </citation>
    <scope>NUCLEOTIDE SEQUENCE [LARGE SCALE GENOMIC DNA]</scope>
    <source>
        <strain evidence="6 7">CBS 809.83</strain>
    </source>
</reference>
<feature type="region of interest" description="Disordered" evidence="4">
    <location>
        <begin position="1192"/>
        <end position="1292"/>
    </location>
</feature>
<accession>A0A507DU23</accession>
<dbReference type="SUPFAM" id="SSF54695">
    <property type="entry name" value="POZ domain"/>
    <property type="match status" value="2"/>
</dbReference>
<dbReference type="Pfam" id="PF12796">
    <property type="entry name" value="Ank_2"/>
    <property type="match status" value="1"/>
</dbReference>
<dbReference type="InterPro" id="IPR051625">
    <property type="entry name" value="Signaling_Regulatory_Domain"/>
</dbReference>
<dbReference type="STRING" id="109895.A0A507DU23"/>
<evidence type="ECO:0000313" key="7">
    <source>
        <dbReference type="Proteomes" id="UP000318582"/>
    </source>
</evidence>
<dbReference type="PROSITE" id="PS50097">
    <property type="entry name" value="BTB"/>
    <property type="match status" value="2"/>
</dbReference>
<feature type="repeat" description="RCC1" evidence="3">
    <location>
        <begin position="298"/>
        <end position="356"/>
    </location>
</feature>
<dbReference type="InterPro" id="IPR000210">
    <property type="entry name" value="BTB/POZ_dom"/>
</dbReference>
<feature type="region of interest" description="Disordered" evidence="4">
    <location>
        <begin position="1007"/>
        <end position="1036"/>
    </location>
</feature>
<organism evidence="6 7">
    <name type="scientific">Powellomyces hirtus</name>
    <dbReference type="NCBI Taxonomy" id="109895"/>
    <lineage>
        <taxon>Eukaryota</taxon>
        <taxon>Fungi</taxon>
        <taxon>Fungi incertae sedis</taxon>
        <taxon>Chytridiomycota</taxon>
        <taxon>Chytridiomycota incertae sedis</taxon>
        <taxon>Chytridiomycetes</taxon>
        <taxon>Spizellomycetales</taxon>
        <taxon>Powellomycetaceae</taxon>
        <taxon>Powellomyces</taxon>
    </lineage>
</organism>
<feature type="repeat" description="RCC1" evidence="3">
    <location>
        <begin position="357"/>
        <end position="409"/>
    </location>
</feature>
<name>A0A507DU23_9FUNG</name>
<dbReference type="Gene3D" id="2.130.10.30">
    <property type="entry name" value="Regulator of chromosome condensation 1/beta-lactamase-inhibitor protein II"/>
    <property type="match status" value="1"/>
</dbReference>
<evidence type="ECO:0000256" key="3">
    <source>
        <dbReference type="PROSITE-ProRule" id="PRU00235"/>
    </source>
</evidence>
<dbReference type="Pfam" id="PF00415">
    <property type="entry name" value="RCC1"/>
    <property type="match status" value="2"/>
</dbReference>
<dbReference type="InterPro" id="IPR036770">
    <property type="entry name" value="Ankyrin_rpt-contain_sf"/>
</dbReference>
<dbReference type="InterPro" id="IPR009091">
    <property type="entry name" value="RCC1/BLIP-II"/>
</dbReference>
<feature type="compositionally biased region" description="Polar residues" evidence="4">
    <location>
        <begin position="1275"/>
        <end position="1285"/>
    </location>
</feature>
<feature type="domain" description="BTB" evidence="5">
    <location>
        <begin position="786"/>
        <end position="849"/>
    </location>
</feature>
<feature type="region of interest" description="Disordered" evidence="4">
    <location>
        <begin position="1056"/>
        <end position="1123"/>
    </location>
</feature>
<dbReference type="PROSITE" id="PS50012">
    <property type="entry name" value="RCC1_3"/>
    <property type="match status" value="3"/>
</dbReference>
<evidence type="ECO:0000313" key="6">
    <source>
        <dbReference type="EMBL" id="TPX55249.1"/>
    </source>
</evidence>
<comment type="caution">
    <text evidence="6">The sequence shown here is derived from an EMBL/GenBank/DDBJ whole genome shotgun (WGS) entry which is preliminary data.</text>
</comment>
<dbReference type="Gene3D" id="3.30.710.10">
    <property type="entry name" value="Potassium Channel Kv1.1, Chain A"/>
    <property type="match status" value="2"/>
</dbReference>
<dbReference type="Gene3D" id="1.25.40.20">
    <property type="entry name" value="Ankyrin repeat-containing domain"/>
    <property type="match status" value="1"/>
</dbReference>
<evidence type="ECO:0000256" key="2">
    <source>
        <dbReference type="PROSITE-ProRule" id="PRU00023"/>
    </source>
</evidence>
<evidence type="ECO:0000256" key="4">
    <source>
        <dbReference type="SAM" id="MobiDB-lite"/>
    </source>
</evidence>
<feature type="compositionally biased region" description="Polar residues" evidence="4">
    <location>
        <begin position="1062"/>
        <end position="1074"/>
    </location>
</feature>
<feature type="repeat" description="ANK" evidence="2">
    <location>
        <begin position="64"/>
        <end position="86"/>
    </location>
</feature>
<keyword evidence="2" id="KW-0040">ANK repeat</keyword>
<dbReference type="PROSITE" id="PS50088">
    <property type="entry name" value="ANK_REPEAT"/>
    <property type="match status" value="2"/>
</dbReference>
<proteinExistence type="predicted"/>
<gene>
    <name evidence="6" type="ORF">PhCBS80983_g05483</name>
</gene>
<feature type="repeat" description="ANK" evidence="2">
    <location>
        <begin position="99"/>
        <end position="133"/>
    </location>
</feature>
<dbReference type="SMART" id="SM00225">
    <property type="entry name" value="BTB"/>
    <property type="match status" value="2"/>
</dbReference>
<dbReference type="InterPro" id="IPR000408">
    <property type="entry name" value="Reg_chr_condens"/>
</dbReference>
<keyword evidence="7" id="KW-1185">Reference proteome</keyword>
<keyword evidence="1" id="KW-0677">Repeat</keyword>
<protein>
    <recommendedName>
        <fullName evidence="5">BTB domain-containing protein</fullName>
    </recommendedName>
</protein>
<feature type="repeat" description="RCC1" evidence="3">
    <location>
        <begin position="247"/>
        <end position="297"/>
    </location>
</feature>
<dbReference type="SMART" id="SM00248">
    <property type="entry name" value="ANK"/>
    <property type="match status" value="2"/>
</dbReference>
<dbReference type="EMBL" id="QEAQ01000119">
    <property type="protein sequence ID" value="TPX55249.1"/>
    <property type="molecule type" value="Genomic_DNA"/>
</dbReference>
<feature type="compositionally biased region" description="Low complexity" evidence="4">
    <location>
        <begin position="1250"/>
        <end position="1262"/>
    </location>
</feature>
<dbReference type="SUPFAM" id="SSF50985">
    <property type="entry name" value="RCC1/BLIP-II"/>
    <property type="match status" value="1"/>
</dbReference>
<dbReference type="PANTHER" id="PTHR22872">
    <property type="entry name" value="BTK-BINDING PROTEIN-RELATED"/>
    <property type="match status" value="1"/>
</dbReference>
<dbReference type="InterPro" id="IPR011333">
    <property type="entry name" value="SKP1/BTB/POZ_sf"/>
</dbReference>